<evidence type="ECO:0000313" key="3">
    <source>
        <dbReference type="EMBL" id="KAK5953523.1"/>
    </source>
</evidence>
<evidence type="ECO:0000256" key="2">
    <source>
        <dbReference type="SAM" id="Phobius"/>
    </source>
</evidence>
<feature type="transmembrane region" description="Helical" evidence="2">
    <location>
        <begin position="136"/>
        <end position="158"/>
    </location>
</feature>
<organism evidence="3 4">
    <name type="scientific">Knufia fluminis</name>
    <dbReference type="NCBI Taxonomy" id="191047"/>
    <lineage>
        <taxon>Eukaryota</taxon>
        <taxon>Fungi</taxon>
        <taxon>Dikarya</taxon>
        <taxon>Ascomycota</taxon>
        <taxon>Pezizomycotina</taxon>
        <taxon>Eurotiomycetes</taxon>
        <taxon>Chaetothyriomycetidae</taxon>
        <taxon>Chaetothyriales</taxon>
        <taxon>Trichomeriaceae</taxon>
        <taxon>Knufia</taxon>
    </lineage>
</organism>
<evidence type="ECO:0008006" key="5">
    <source>
        <dbReference type="Google" id="ProtNLM"/>
    </source>
</evidence>
<feature type="compositionally biased region" description="Basic and acidic residues" evidence="1">
    <location>
        <begin position="26"/>
        <end position="36"/>
    </location>
</feature>
<feature type="transmembrane region" description="Helical" evidence="2">
    <location>
        <begin position="234"/>
        <end position="253"/>
    </location>
</feature>
<feature type="transmembrane region" description="Helical" evidence="2">
    <location>
        <begin position="59"/>
        <end position="85"/>
    </location>
</feature>
<proteinExistence type="predicted"/>
<gene>
    <name evidence="3" type="ORF">OHC33_005467</name>
</gene>
<feature type="transmembrane region" description="Helical" evidence="2">
    <location>
        <begin position="259"/>
        <end position="278"/>
    </location>
</feature>
<dbReference type="AlphaFoldDB" id="A0AAN8EE96"/>
<feature type="region of interest" description="Disordered" evidence="1">
    <location>
        <begin position="1"/>
        <end position="36"/>
    </location>
</feature>
<sequence length="287" mass="31280">MNNNTSYGTAQSGQQNPMNGASSQHPTEHDALLPKKNDSKNADLRKYFGVDVNRKRADLVLLFTYITTGLLDSTATAVWGSFVSMQTGNTVYVGLGLANPTASTRWIKSGTSILSFCLGSFVFARYHRRFSVRRRWVLIVSVLVQLLCIITAALIVTFTTNVGTGNGSGHDKHWHVLLPLGLVAFQSAGQAVISRALNYSALTSVVLTSIYCDLFMDAKLFAGLTENVDRNRRIAAPLLLLVGAIAGGAWSHTSVGMTGALWTAAVLKLMVMVTWFFWPAEEEEEQS</sequence>
<reference evidence="3 4" key="1">
    <citation type="submission" date="2022-12" db="EMBL/GenBank/DDBJ databases">
        <title>Genomic features and morphological characterization of a novel Knufia sp. strain isolated from spacecraft assembly facility.</title>
        <authorList>
            <person name="Teixeira M."/>
            <person name="Chander A.M."/>
            <person name="Stajich J.E."/>
            <person name="Venkateswaran K."/>
        </authorList>
    </citation>
    <scope>NUCLEOTIDE SEQUENCE [LARGE SCALE GENOMIC DNA]</scope>
    <source>
        <strain evidence="3 4">FJI-L2-BK-P2</strain>
    </source>
</reference>
<keyword evidence="4" id="KW-1185">Reference proteome</keyword>
<comment type="caution">
    <text evidence="3">The sequence shown here is derived from an EMBL/GenBank/DDBJ whole genome shotgun (WGS) entry which is preliminary data.</text>
</comment>
<dbReference type="Pfam" id="PF06912">
    <property type="entry name" value="DUF1275"/>
    <property type="match status" value="1"/>
</dbReference>
<keyword evidence="2" id="KW-0812">Transmembrane</keyword>
<name>A0AAN8EE96_9EURO</name>
<dbReference type="PANTHER" id="PTHR37488:SF1">
    <property type="entry name" value="DUF1275 DOMAIN PROTEIN"/>
    <property type="match status" value="1"/>
</dbReference>
<dbReference type="Proteomes" id="UP001316803">
    <property type="component" value="Unassembled WGS sequence"/>
</dbReference>
<evidence type="ECO:0000313" key="4">
    <source>
        <dbReference type="Proteomes" id="UP001316803"/>
    </source>
</evidence>
<evidence type="ECO:0000256" key="1">
    <source>
        <dbReference type="SAM" id="MobiDB-lite"/>
    </source>
</evidence>
<keyword evidence="2" id="KW-0472">Membrane</keyword>
<feature type="transmembrane region" description="Helical" evidence="2">
    <location>
        <begin position="105"/>
        <end position="124"/>
    </location>
</feature>
<dbReference type="InterPro" id="IPR010699">
    <property type="entry name" value="DUF1275"/>
</dbReference>
<feature type="compositionally biased region" description="Polar residues" evidence="1">
    <location>
        <begin position="1"/>
        <end position="25"/>
    </location>
</feature>
<accession>A0AAN8EE96</accession>
<dbReference type="PANTHER" id="PTHR37488">
    <property type="entry name" value="DUF1275 DOMAIN-CONTAINING PROTEIN"/>
    <property type="match status" value="1"/>
</dbReference>
<protein>
    <recommendedName>
        <fullName evidence="5">DUF1275 domain protein</fullName>
    </recommendedName>
</protein>
<dbReference type="EMBL" id="JAKLMC020000011">
    <property type="protein sequence ID" value="KAK5953523.1"/>
    <property type="molecule type" value="Genomic_DNA"/>
</dbReference>
<keyword evidence="2" id="KW-1133">Transmembrane helix</keyword>